<organism evidence="1 2">
    <name type="scientific">Saccharopolyspora taberi</name>
    <dbReference type="NCBI Taxonomy" id="60895"/>
    <lineage>
        <taxon>Bacteria</taxon>
        <taxon>Bacillati</taxon>
        <taxon>Actinomycetota</taxon>
        <taxon>Actinomycetes</taxon>
        <taxon>Pseudonocardiales</taxon>
        <taxon>Pseudonocardiaceae</taxon>
        <taxon>Saccharopolyspora</taxon>
    </lineage>
</organism>
<dbReference type="Proteomes" id="UP001500979">
    <property type="component" value="Unassembled WGS sequence"/>
</dbReference>
<protein>
    <submittedName>
        <fullName evidence="1">Uncharacterized protein</fullName>
    </submittedName>
</protein>
<sequence>MQSTVLLAAAAVLDTRRESIAFPLHVEPSDSGPYRVVDNRGREIADVSNAYDAGVLVDAYNTAHKAVA</sequence>
<dbReference type="EMBL" id="BAAAUX010000001">
    <property type="protein sequence ID" value="GAA2773643.1"/>
    <property type="molecule type" value="Genomic_DNA"/>
</dbReference>
<evidence type="ECO:0000313" key="2">
    <source>
        <dbReference type="Proteomes" id="UP001500979"/>
    </source>
</evidence>
<accession>A0ABN3V163</accession>
<reference evidence="1 2" key="1">
    <citation type="journal article" date="2019" name="Int. J. Syst. Evol. Microbiol.">
        <title>The Global Catalogue of Microorganisms (GCM) 10K type strain sequencing project: providing services to taxonomists for standard genome sequencing and annotation.</title>
        <authorList>
            <consortium name="The Broad Institute Genomics Platform"/>
            <consortium name="The Broad Institute Genome Sequencing Center for Infectious Disease"/>
            <person name="Wu L."/>
            <person name="Ma J."/>
        </authorList>
    </citation>
    <scope>NUCLEOTIDE SEQUENCE [LARGE SCALE GENOMIC DNA]</scope>
    <source>
        <strain evidence="1 2">JCM 9383</strain>
    </source>
</reference>
<name>A0ABN3V163_9PSEU</name>
<keyword evidence="2" id="KW-1185">Reference proteome</keyword>
<dbReference type="RefSeq" id="WP_344677356.1">
    <property type="nucleotide sequence ID" value="NZ_BAAAUX010000001.1"/>
</dbReference>
<comment type="caution">
    <text evidence="1">The sequence shown here is derived from an EMBL/GenBank/DDBJ whole genome shotgun (WGS) entry which is preliminary data.</text>
</comment>
<proteinExistence type="predicted"/>
<evidence type="ECO:0000313" key="1">
    <source>
        <dbReference type="EMBL" id="GAA2773643.1"/>
    </source>
</evidence>
<gene>
    <name evidence="1" type="ORF">GCM10010470_01720</name>
</gene>